<evidence type="ECO:0000256" key="1">
    <source>
        <dbReference type="SAM" id="Phobius"/>
    </source>
</evidence>
<gene>
    <name evidence="2" type="ORF">DXB93_10180</name>
</gene>
<reference evidence="2 3" key="1">
    <citation type="submission" date="2018-08" db="EMBL/GenBank/DDBJ databases">
        <title>A genome reference for cultivated species of the human gut microbiota.</title>
        <authorList>
            <person name="Zou Y."/>
            <person name="Xue W."/>
            <person name="Luo G."/>
        </authorList>
    </citation>
    <scope>NUCLEOTIDE SEQUENCE [LARGE SCALE GENOMIC DNA]</scope>
    <source>
        <strain evidence="2 3">OM06-4</strain>
    </source>
</reference>
<proteinExistence type="predicted"/>
<accession>A0A3E3EC27</accession>
<keyword evidence="1" id="KW-1133">Transmembrane helix</keyword>
<feature type="transmembrane region" description="Helical" evidence="1">
    <location>
        <begin position="26"/>
        <end position="44"/>
    </location>
</feature>
<sequence>MWIVFGFFAILFTALNILSVLDHKNIKWFGFLAVSFTALTLCAFHSMDADFIQNEVGLHCKIYFQQCQICIGF</sequence>
<organism evidence="2 3">
    <name type="scientific">Thomasclavelia ramosa</name>
    <dbReference type="NCBI Taxonomy" id="1547"/>
    <lineage>
        <taxon>Bacteria</taxon>
        <taxon>Bacillati</taxon>
        <taxon>Bacillota</taxon>
        <taxon>Erysipelotrichia</taxon>
        <taxon>Erysipelotrichales</taxon>
        <taxon>Coprobacillaceae</taxon>
        <taxon>Thomasclavelia</taxon>
    </lineage>
</organism>
<dbReference type="AlphaFoldDB" id="A0A3E3EC27"/>
<name>A0A3E3EC27_9FIRM</name>
<dbReference type="RefSeq" id="WP_117581568.1">
    <property type="nucleotide sequence ID" value="NZ_QUSL01000015.1"/>
</dbReference>
<comment type="caution">
    <text evidence="2">The sequence shown here is derived from an EMBL/GenBank/DDBJ whole genome shotgun (WGS) entry which is preliminary data.</text>
</comment>
<evidence type="ECO:0000313" key="3">
    <source>
        <dbReference type="Proteomes" id="UP000261032"/>
    </source>
</evidence>
<keyword evidence="1" id="KW-0472">Membrane</keyword>
<keyword evidence="1" id="KW-0812">Transmembrane</keyword>
<dbReference type="EMBL" id="QUSL01000015">
    <property type="protein sequence ID" value="RGD84657.1"/>
    <property type="molecule type" value="Genomic_DNA"/>
</dbReference>
<protein>
    <submittedName>
        <fullName evidence="2">Uncharacterized protein</fullName>
    </submittedName>
</protein>
<evidence type="ECO:0000313" key="2">
    <source>
        <dbReference type="EMBL" id="RGD84657.1"/>
    </source>
</evidence>
<dbReference type="Proteomes" id="UP000261032">
    <property type="component" value="Unassembled WGS sequence"/>
</dbReference>